<dbReference type="Pfam" id="PF07238">
    <property type="entry name" value="PilZ"/>
    <property type="match status" value="1"/>
</dbReference>
<reference evidence="2 3" key="1">
    <citation type="journal article" date="2017" name="ISME J.">
        <title>Energy and carbon metabolisms in a deep terrestrial subsurface fluid microbial community.</title>
        <authorList>
            <person name="Momper L."/>
            <person name="Jungbluth S.P."/>
            <person name="Lee M.D."/>
            <person name="Amend J.P."/>
        </authorList>
    </citation>
    <scope>NUCLEOTIDE SEQUENCE [LARGE SCALE GENOMIC DNA]</scope>
    <source>
        <strain evidence="2">SURF_5</strain>
    </source>
</reference>
<feature type="domain" description="PilZ" evidence="1">
    <location>
        <begin position="38"/>
        <end position="102"/>
    </location>
</feature>
<comment type="caution">
    <text evidence="2">The sequence shown here is derived from an EMBL/GenBank/DDBJ whole genome shotgun (WGS) entry which is preliminary data.</text>
</comment>
<sequence length="124" mass="14274">MASHMKESEAKRTHRDINRYHCPPFFEARVCGATLIEEQAKVEDISIRGLSIRTCCEFSPGSDVEIELKSNYLHPVKLQARVRWVAPVEGSGSSRLVGCSIRKVGVIEWFRYMRVLSHLKKELW</sequence>
<dbReference type="SUPFAM" id="SSF141371">
    <property type="entry name" value="PilZ domain-like"/>
    <property type="match status" value="1"/>
</dbReference>
<dbReference type="Proteomes" id="UP000265882">
    <property type="component" value="Unassembled WGS sequence"/>
</dbReference>
<gene>
    <name evidence="2" type="ORF">C4520_13540</name>
</gene>
<dbReference type="GO" id="GO:0035438">
    <property type="term" value="F:cyclic-di-GMP binding"/>
    <property type="evidence" value="ECO:0007669"/>
    <property type="project" value="InterPro"/>
</dbReference>
<dbReference type="EMBL" id="QZKU01000094">
    <property type="protein sequence ID" value="RJP18969.1"/>
    <property type="molecule type" value="Genomic_DNA"/>
</dbReference>
<evidence type="ECO:0000313" key="3">
    <source>
        <dbReference type="Proteomes" id="UP000265882"/>
    </source>
</evidence>
<dbReference type="Gene3D" id="2.40.10.220">
    <property type="entry name" value="predicted glycosyltransferase like domains"/>
    <property type="match status" value="1"/>
</dbReference>
<accession>A0A3A4NI87</accession>
<dbReference type="AlphaFoldDB" id="A0A3A4NI87"/>
<proteinExistence type="predicted"/>
<evidence type="ECO:0000259" key="1">
    <source>
        <dbReference type="Pfam" id="PF07238"/>
    </source>
</evidence>
<organism evidence="2 3">
    <name type="scientific">Abyssobacteria bacterium (strain SURF_5)</name>
    <dbReference type="NCBI Taxonomy" id="2093360"/>
    <lineage>
        <taxon>Bacteria</taxon>
        <taxon>Pseudomonadati</taxon>
        <taxon>Candidatus Hydrogenedentota</taxon>
        <taxon>Candidatus Abyssobacteria</taxon>
    </lineage>
</organism>
<name>A0A3A4NI87_ABYX5</name>
<evidence type="ECO:0000313" key="2">
    <source>
        <dbReference type="EMBL" id="RJP18969.1"/>
    </source>
</evidence>
<dbReference type="InterPro" id="IPR009875">
    <property type="entry name" value="PilZ_domain"/>
</dbReference>
<protein>
    <submittedName>
        <fullName evidence="2">PilZ domain-containing protein</fullName>
    </submittedName>
</protein>